<organism evidence="1">
    <name type="scientific">Timema tahoe</name>
    <dbReference type="NCBI Taxonomy" id="61484"/>
    <lineage>
        <taxon>Eukaryota</taxon>
        <taxon>Metazoa</taxon>
        <taxon>Ecdysozoa</taxon>
        <taxon>Arthropoda</taxon>
        <taxon>Hexapoda</taxon>
        <taxon>Insecta</taxon>
        <taxon>Pterygota</taxon>
        <taxon>Neoptera</taxon>
        <taxon>Polyneoptera</taxon>
        <taxon>Phasmatodea</taxon>
        <taxon>Timematodea</taxon>
        <taxon>Timematoidea</taxon>
        <taxon>Timematidae</taxon>
        <taxon>Timema</taxon>
    </lineage>
</organism>
<protein>
    <submittedName>
        <fullName evidence="1">Uncharacterized protein</fullName>
    </submittedName>
</protein>
<reference evidence="1" key="1">
    <citation type="submission" date="2020-11" db="EMBL/GenBank/DDBJ databases">
        <authorList>
            <person name="Tran Van P."/>
        </authorList>
    </citation>
    <scope>NUCLEOTIDE SEQUENCE</scope>
</reference>
<sequence>MLMLQITHISKHMQSMVKSQEYLVRFPACSIKLGCSSHSDDLIAGGLVVTVMEKAISALRPLALSSASLKPILWDGGREGERRGVASQPTKLSFHANKNRWITETVDGASYRTGLVEKSYEKPPPVHPTEIRTSISPSSAVELNTTSALANYATEAGERLKLLLVAFRCVWYVQFASRDVDLVPSCACQGAAHHTVRVQPSNKVVHLMLNNSSRPASHLE</sequence>
<dbReference type="AlphaFoldDB" id="A0A7R9FMI2"/>
<accession>A0A7R9FMI2</accession>
<name>A0A7R9FMI2_9NEOP</name>
<gene>
    <name evidence="1" type="ORF">TTEB3V08_LOCUS3567</name>
</gene>
<proteinExistence type="predicted"/>
<evidence type="ECO:0000313" key="1">
    <source>
        <dbReference type="EMBL" id="CAD7455500.1"/>
    </source>
</evidence>
<dbReference type="EMBL" id="OE000938">
    <property type="protein sequence ID" value="CAD7455500.1"/>
    <property type="molecule type" value="Genomic_DNA"/>
</dbReference>